<dbReference type="FunFam" id="1.25.10.10:FF:000082">
    <property type="entry name" value="RING-type E3 ubiquitin transferase"/>
    <property type="match status" value="1"/>
</dbReference>
<dbReference type="Proteomes" id="UP000663760">
    <property type="component" value="Chromosome 18"/>
</dbReference>
<evidence type="ECO:0000259" key="9">
    <source>
        <dbReference type="Pfam" id="PF25598"/>
    </source>
</evidence>
<gene>
    <name evidence="10" type="ORF">SI8410_18021163</name>
</gene>
<evidence type="ECO:0000313" key="11">
    <source>
        <dbReference type="Proteomes" id="UP000663760"/>
    </source>
</evidence>
<dbReference type="InterPro" id="IPR016024">
    <property type="entry name" value="ARM-type_fold"/>
</dbReference>
<evidence type="ECO:0000313" key="10">
    <source>
        <dbReference type="EMBL" id="CAA7410485.1"/>
    </source>
</evidence>
<evidence type="ECO:0000256" key="2">
    <source>
        <dbReference type="ARBA" id="ARBA00004906"/>
    </source>
</evidence>
<protein>
    <recommendedName>
        <fullName evidence="3">RING-type E3 ubiquitin transferase</fullName>
        <ecNumber evidence="3">2.3.2.27</ecNumber>
    </recommendedName>
</protein>
<dbReference type="GO" id="GO:0016567">
    <property type="term" value="P:protein ubiquitination"/>
    <property type="evidence" value="ECO:0007669"/>
    <property type="project" value="UniProtKB-ARBA"/>
</dbReference>
<evidence type="ECO:0000256" key="6">
    <source>
        <dbReference type="ARBA" id="ARBA00022786"/>
    </source>
</evidence>
<evidence type="ECO:0000256" key="3">
    <source>
        <dbReference type="ARBA" id="ARBA00012483"/>
    </source>
</evidence>
<dbReference type="GO" id="GO:0061630">
    <property type="term" value="F:ubiquitin protein ligase activity"/>
    <property type="evidence" value="ECO:0007669"/>
    <property type="project" value="UniProtKB-EC"/>
</dbReference>
<keyword evidence="5" id="KW-0677">Repeat</keyword>
<accession>A0A7I8LME3</accession>
<comment type="pathway">
    <text evidence="2">Protein modification; protein ubiquitination.</text>
</comment>
<dbReference type="InterPro" id="IPR011989">
    <property type="entry name" value="ARM-like"/>
</dbReference>
<dbReference type="AlphaFoldDB" id="A0A7I8LME3"/>
<feature type="repeat" description="ARM" evidence="7">
    <location>
        <begin position="224"/>
        <end position="265"/>
    </location>
</feature>
<dbReference type="PANTHER" id="PTHR23315">
    <property type="entry name" value="U BOX DOMAIN-CONTAINING"/>
    <property type="match status" value="1"/>
</dbReference>
<reference evidence="10" key="1">
    <citation type="submission" date="2020-02" db="EMBL/GenBank/DDBJ databases">
        <authorList>
            <person name="Scholz U."/>
            <person name="Mascher M."/>
            <person name="Fiebig A."/>
        </authorList>
    </citation>
    <scope>NUCLEOTIDE SEQUENCE</scope>
</reference>
<feature type="region of interest" description="Disordered" evidence="8">
    <location>
        <begin position="1"/>
        <end position="56"/>
    </location>
</feature>
<keyword evidence="6" id="KW-0833">Ubl conjugation pathway</keyword>
<evidence type="ECO:0000256" key="8">
    <source>
        <dbReference type="SAM" id="MobiDB-lite"/>
    </source>
</evidence>
<dbReference type="PROSITE" id="PS51257">
    <property type="entry name" value="PROKAR_LIPOPROTEIN"/>
    <property type="match status" value="1"/>
</dbReference>
<dbReference type="SMART" id="SM00185">
    <property type="entry name" value="ARM"/>
    <property type="match status" value="5"/>
</dbReference>
<evidence type="ECO:0000256" key="7">
    <source>
        <dbReference type="PROSITE-ProRule" id="PRU00259"/>
    </source>
</evidence>
<dbReference type="Gene3D" id="1.25.10.10">
    <property type="entry name" value="Leucine-rich Repeat Variant"/>
    <property type="match status" value="1"/>
</dbReference>
<feature type="domain" description="U-box" evidence="9">
    <location>
        <begin position="61"/>
        <end position="334"/>
    </location>
</feature>
<dbReference type="InterPro" id="IPR000225">
    <property type="entry name" value="Armadillo"/>
</dbReference>
<dbReference type="EMBL" id="LR746281">
    <property type="protein sequence ID" value="CAA7410485.1"/>
    <property type="molecule type" value="Genomic_DNA"/>
</dbReference>
<comment type="catalytic activity">
    <reaction evidence="1">
        <text>S-ubiquitinyl-[E2 ubiquitin-conjugating enzyme]-L-cysteine + [acceptor protein]-L-lysine = [E2 ubiquitin-conjugating enzyme]-L-cysteine + N(6)-ubiquitinyl-[acceptor protein]-L-lysine.</text>
        <dbReference type="EC" id="2.3.2.27"/>
    </reaction>
</comment>
<dbReference type="OrthoDB" id="7537227at2759"/>
<proteinExistence type="predicted"/>
<keyword evidence="11" id="KW-1185">Reference proteome</keyword>
<name>A0A7I8LME3_SPIIN</name>
<organism evidence="10 11">
    <name type="scientific">Spirodela intermedia</name>
    <name type="common">Intermediate duckweed</name>
    <dbReference type="NCBI Taxonomy" id="51605"/>
    <lineage>
        <taxon>Eukaryota</taxon>
        <taxon>Viridiplantae</taxon>
        <taxon>Streptophyta</taxon>
        <taxon>Embryophyta</taxon>
        <taxon>Tracheophyta</taxon>
        <taxon>Spermatophyta</taxon>
        <taxon>Magnoliopsida</taxon>
        <taxon>Liliopsida</taxon>
        <taxon>Araceae</taxon>
        <taxon>Lemnoideae</taxon>
        <taxon>Spirodela</taxon>
    </lineage>
</organism>
<feature type="repeat" description="ARM" evidence="7">
    <location>
        <begin position="101"/>
        <end position="143"/>
    </location>
</feature>
<dbReference type="PROSITE" id="PS50176">
    <property type="entry name" value="ARM_REPEAT"/>
    <property type="match status" value="3"/>
</dbReference>
<evidence type="ECO:0000256" key="1">
    <source>
        <dbReference type="ARBA" id="ARBA00000900"/>
    </source>
</evidence>
<dbReference type="InterPro" id="IPR058678">
    <property type="entry name" value="ARM_PUB"/>
</dbReference>
<sequence>MSRSDDKTVVLPAAQSPSPNHSSFSPWSQGCSNYGYDGHDVRTPSSTPGSRSDDPADYSLVERLVDDLKSPDEEVRAAAALELRLLARHSADNRILIARCGAIPPLVSLLDSGPTQTQEHAVTALLNLSINNRNKVAVAEAGAVEPLIHVLKCGSMVARENAAATLSSLAVLEEYKIRIGRTEAVKALVDLLGSGNLRGKKDAATALFSLSIIHENKARIVQAGAVRHLVQLMDPDGGMVDKSVALVANLSTISEGCQAIAQVGGIPLLVEVVEAGSEKGKENAASALLQLCMNNHKFCSLVLQEGVVPPLIALSHSGTPRAKEKAQQILSQFRCQREGNFGRRR</sequence>
<feature type="compositionally biased region" description="Polar residues" evidence="8">
    <location>
        <begin position="15"/>
        <end position="32"/>
    </location>
</feature>
<dbReference type="EC" id="2.3.2.27" evidence="3"/>
<dbReference type="PANTHER" id="PTHR23315:SF278">
    <property type="entry name" value="U-BOX DOMAIN-CONTAINING PROTEIN 3"/>
    <property type="match status" value="1"/>
</dbReference>
<dbReference type="SUPFAM" id="SSF48371">
    <property type="entry name" value="ARM repeat"/>
    <property type="match status" value="1"/>
</dbReference>
<evidence type="ECO:0000256" key="5">
    <source>
        <dbReference type="ARBA" id="ARBA00022737"/>
    </source>
</evidence>
<dbReference type="Pfam" id="PF25598">
    <property type="entry name" value="ARM_PUB"/>
    <property type="match status" value="1"/>
</dbReference>
<feature type="repeat" description="ARM" evidence="7">
    <location>
        <begin position="183"/>
        <end position="225"/>
    </location>
</feature>
<keyword evidence="4" id="KW-0808">Transferase</keyword>
<evidence type="ECO:0000256" key="4">
    <source>
        <dbReference type="ARBA" id="ARBA00022679"/>
    </source>
</evidence>